<keyword evidence="2" id="KW-1185">Reference proteome</keyword>
<accession>A0A4R5D060</accession>
<dbReference type="Proteomes" id="UP000294597">
    <property type="component" value="Unassembled WGS sequence"/>
</dbReference>
<reference evidence="1 2" key="1">
    <citation type="submission" date="2019-03" db="EMBL/GenBank/DDBJ databases">
        <title>Flavobacterium TSA-D2 sp. nov., isolated from arctic soil.</title>
        <authorList>
            <person name="Chaudhary D.K."/>
        </authorList>
    </citation>
    <scope>NUCLEOTIDE SEQUENCE [LARGE SCALE GENOMIC DNA]</scope>
    <source>
        <strain evidence="1 2">TSA-D2</strain>
    </source>
</reference>
<gene>
    <name evidence="1" type="ORF">E0F98_10340</name>
</gene>
<sequence>MSFAQDQQSNGVKLQFSDGRPAVSGFENVNAVLSRVGVRTSLVEVPKQASAILGSAKDRALSENEKQQLLSLFNLSRAELLEQVRLAGRIPEGHRGGFLNIKATNGGTYPNISDLQSFPKKSRSEAIKMFGKLHINMSDDGMSIDETMTVISGGEFIWFFVLPDGVISKLTALTVDPGDKAVRVSYPGMVIHAGYFPEKGVAVGFAHGPKEFTIRFNESMVAHFELLNTNPWIDFTQETPKLLESITKK</sequence>
<evidence type="ECO:0000313" key="2">
    <source>
        <dbReference type="Proteomes" id="UP000294597"/>
    </source>
</evidence>
<protein>
    <submittedName>
        <fullName evidence="1">Uncharacterized protein</fullName>
    </submittedName>
</protein>
<name>A0A4R5D060_9FLAO</name>
<proteinExistence type="predicted"/>
<evidence type="ECO:0000313" key="1">
    <source>
        <dbReference type="EMBL" id="TDE03615.1"/>
    </source>
</evidence>
<dbReference type="EMBL" id="SMFO01000007">
    <property type="protein sequence ID" value="TDE03615.1"/>
    <property type="molecule type" value="Genomic_DNA"/>
</dbReference>
<dbReference type="AlphaFoldDB" id="A0A4R5D060"/>
<comment type="caution">
    <text evidence="1">The sequence shown here is derived from an EMBL/GenBank/DDBJ whole genome shotgun (WGS) entry which is preliminary data.</text>
</comment>
<organism evidence="1 2">
    <name type="scientific">Flavobacterium hiemivividum</name>
    <dbReference type="NCBI Taxonomy" id="2541734"/>
    <lineage>
        <taxon>Bacteria</taxon>
        <taxon>Pseudomonadati</taxon>
        <taxon>Bacteroidota</taxon>
        <taxon>Flavobacteriia</taxon>
        <taxon>Flavobacteriales</taxon>
        <taxon>Flavobacteriaceae</taxon>
        <taxon>Flavobacterium</taxon>
    </lineage>
</organism>